<dbReference type="AlphaFoldDB" id="A0A6A6EMH0"/>
<organism evidence="1 2">
    <name type="scientific">Zopfia rhizophila CBS 207.26</name>
    <dbReference type="NCBI Taxonomy" id="1314779"/>
    <lineage>
        <taxon>Eukaryota</taxon>
        <taxon>Fungi</taxon>
        <taxon>Dikarya</taxon>
        <taxon>Ascomycota</taxon>
        <taxon>Pezizomycotina</taxon>
        <taxon>Dothideomycetes</taxon>
        <taxon>Dothideomycetes incertae sedis</taxon>
        <taxon>Zopfiaceae</taxon>
        <taxon>Zopfia</taxon>
    </lineage>
</organism>
<evidence type="ECO:0000313" key="2">
    <source>
        <dbReference type="Proteomes" id="UP000800200"/>
    </source>
</evidence>
<name>A0A6A6EMH0_9PEZI</name>
<keyword evidence="2" id="KW-1185">Reference proteome</keyword>
<dbReference type="EMBL" id="ML994615">
    <property type="protein sequence ID" value="KAF2192754.1"/>
    <property type="molecule type" value="Genomic_DNA"/>
</dbReference>
<protein>
    <submittedName>
        <fullName evidence="1">Uncharacterized protein</fullName>
    </submittedName>
</protein>
<reference evidence="1" key="1">
    <citation type="journal article" date="2020" name="Stud. Mycol.">
        <title>101 Dothideomycetes genomes: a test case for predicting lifestyles and emergence of pathogens.</title>
        <authorList>
            <person name="Haridas S."/>
            <person name="Albert R."/>
            <person name="Binder M."/>
            <person name="Bloem J."/>
            <person name="Labutti K."/>
            <person name="Salamov A."/>
            <person name="Andreopoulos B."/>
            <person name="Baker S."/>
            <person name="Barry K."/>
            <person name="Bills G."/>
            <person name="Bluhm B."/>
            <person name="Cannon C."/>
            <person name="Castanera R."/>
            <person name="Culley D."/>
            <person name="Daum C."/>
            <person name="Ezra D."/>
            <person name="Gonzalez J."/>
            <person name="Henrissat B."/>
            <person name="Kuo A."/>
            <person name="Liang C."/>
            <person name="Lipzen A."/>
            <person name="Lutzoni F."/>
            <person name="Magnuson J."/>
            <person name="Mondo S."/>
            <person name="Nolan M."/>
            <person name="Ohm R."/>
            <person name="Pangilinan J."/>
            <person name="Park H.-J."/>
            <person name="Ramirez L."/>
            <person name="Alfaro M."/>
            <person name="Sun H."/>
            <person name="Tritt A."/>
            <person name="Yoshinaga Y."/>
            <person name="Zwiers L.-H."/>
            <person name="Turgeon B."/>
            <person name="Goodwin S."/>
            <person name="Spatafora J."/>
            <person name="Crous P."/>
            <person name="Grigoriev I."/>
        </authorList>
    </citation>
    <scope>NUCLEOTIDE SEQUENCE</scope>
    <source>
        <strain evidence="1">CBS 207.26</strain>
    </source>
</reference>
<evidence type="ECO:0000313" key="1">
    <source>
        <dbReference type="EMBL" id="KAF2192754.1"/>
    </source>
</evidence>
<dbReference type="Proteomes" id="UP000800200">
    <property type="component" value="Unassembled WGS sequence"/>
</dbReference>
<sequence length="245" mass="27323">MQGLETWSNSQWRNGHPQTMEPWTCEELFAYGDGTCLSPTVAIVLWVHIFLIAKQKFPHATGKEICTSLSYRSAEATTSYMIPAWMTRTLLHVPVDNQARLRHHLKRRDGVAEDMGHCEFPPSNLSSIAPLLHHHEGDTALLCDITTSLDSNPSEHQCTFCVIVDPPLFDGPASCILKDPDRLSLSIEPFPQPTIQTHELGRSARNRAIGLIAQFSCQLLGEPLLCHHSSASCHHWATKRVNDSA</sequence>
<gene>
    <name evidence="1" type="ORF">K469DRAFT_318544</name>
</gene>
<proteinExistence type="predicted"/>
<accession>A0A6A6EMH0</accession>